<organism evidence="1 2">
    <name type="scientific">Stygiolobus azoricus</name>
    <dbReference type="NCBI Taxonomy" id="41675"/>
    <lineage>
        <taxon>Archaea</taxon>
        <taxon>Thermoproteota</taxon>
        <taxon>Thermoprotei</taxon>
        <taxon>Sulfolobales</taxon>
        <taxon>Sulfolobaceae</taxon>
        <taxon>Stygiolobus</taxon>
    </lineage>
</organism>
<dbReference type="KEGG" id="sazo:D1868_01630"/>
<dbReference type="Proteomes" id="UP000423396">
    <property type="component" value="Chromosome"/>
</dbReference>
<proteinExistence type="predicted"/>
<sequence>MLKIVVSNNDEITISKEIMEYLKSHNIFFTFEYDLLSDYTELEYNGRKIKVLPGDDINDLIRKVVDGEDNRNDRNSEIFKVRWDRILSSGALV</sequence>
<dbReference type="OrthoDB" id="382544at2157"/>
<dbReference type="EMBL" id="CP045483">
    <property type="protein sequence ID" value="QGR18818.1"/>
    <property type="molecule type" value="Genomic_DNA"/>
</dbReference>
<dbReference type="RefSeq" id="WP_156005039.1">
    <property type="nucleotide sequence ID" value="NZ_CP045483.1"/>
</dbReference>
<evidence type="ECO:0000313" key="2">
    <source>
        <dbReference type="Proteomes" id="UP000423396"/>
    </source>
</evidence>
<name>A0A650CM30_9CREN</name>
<dbReference type="AlphaFoldDB" id="A0A650CM30"/>
<keyword evidence="2" id="KW-1185">Reference proteome</keyword>
<reference evidence="1 2" key="1">
    <citation type="submission" date="2019-10" db="EMBL/GenBank/DDBJ databases">
        <title>Genome Sequences from Six Type Strain Members of the Archaeal Family Sulfolobaceae: Acidianus ambivalens, Acidianus infernus, Metallosphaera prunae, Stygiolobus azoricus, Sulfolobus metallicus, and Sulfurisphaera ohwakuensis.</title>
        <authorList>
            <person name="Counts J.A."/>
            <person name="Kelly R.M."/>
        </authorList>
    </citation>
    <scope>NUCLEOTIDE SEQUENCE [LARGE SCALE GENOMIC DNA]</scope>
    <source>
        <strain evidence="1 2">FC6</strain>
    </source>
</reference>
<gene>
    <name evidence="1" type="ORF">D1868_01630</name>
</gene>
<evidence type="ECO:0000313" key="1">
    <source>
        <dbReference type="EMBL" id="QGR18818.1"/>
    </source>
</evidence>
<protein>
    <submittedName>
        <fullName evidence="1">Uncharacterized protein</fullName>
    </submittedName>
</protein>
<accession>A0A650CM30</accession>
<dbReference type="GeneID" id="42797734"/>